<dbReference type="AlphaFoldDB" id="A0A2P4SL53"/>
<protein>
    <submittedName>
        <fullName evidence="1">Uncharacterized protein</fullName>
    </submittedName>
</protein>
<sequence length="24" mass="2821">MGSYPWQFPTNNSGHFGFIWNHPV</sequence>
<organism evidence="1 2">
    <name type="scientific">Bambusicola thoracicus</name>
    <name type="common">Chinese bamboo-partridge</name>
    <name type="synonym">Perdix thoracica</name>
    <dbReference type="NCBI Taxonomy" id="9083"/>
    <lineage>
        <taxon>Eukaryota</taxon>
        <taxon>Metazoa</taxon>
        <taxon>Chordata</taxon>
        <taxon>Craniata</taxon>
        <taxon>Vertebrata</taxon>
        <taxon>Euteleostomi</taxon>
        <taxon>Archelosauria</taxon>
        <taxon>Archosauria</taxon>
        <taxon>Dinosauria</taxon>
        <taxon>Saurischia</taxon>
        <taxon>Theropoda</taxon>
        <taxon>Coelurosauria</taxon>
        <taxon>Aves</taxon>
        <taxon>Neognathae</taxon>
        <taxon>Galloanserae</taxon>
        <taxon>Galliformes</taxon>
        <taxon>Phasianidae</taxon>
        <taxon>Perdicinae</taxon>
        <taxon>Bambusicola</taxon>
    </lineage>
</organism>
<dbReference type="EMBL" id="PPHD01038267">
    <property type="protein sequence ID" value="POI24834.1"/>
    <property type="molecule type" value="Genomic_DNA"/>
</dbReference>
<evidence type="ECO:0000313" key="1">
    <source>
        <dbReference type="EMBL" id="POI24834.1"/>
    </source>
</evidence>
<accession>A0A2P4SL53</accession>
<reference evidence="1 2" key="1">
    <citation type="submission" date="2018-01" db="EMBL/GenBank/DDBJ databases">
        <title>Comparison of the Chinese Bamboo Partridge and Red Junglefowl genome sequences highlights the importance of demography in genome evolution.</title>
        <authorList>
            <person name="Tiley G.P."/>
            <person name="Kimball R.T."/>
            <person name="Braun E.L."/>
            <person name="Burleigh J.G."/>
        </authorList>
    </citation>
    <scope>NUCLEOTIDE SEQUENCE [LARGE SCALE GENOMIC DNA]</scope>
    <source>
        <strain evidence="1">RTK389</strain>
        <tissue evidence="1">Blood</tissue>
    </source>
</reference>
<evidence type="ECO:0000313" key="2">
    <source>
        <dbReference type="Proteomes" id="UP000237246"/>
    </source>
</evidence>
<name>A0A2P4SL53_BAMTH</name>
<gene>
    <name evidence="1" type="ORF">CIB84_011416</name>
</gene>
<proteinExistence type="predicted"/>
<dbReference type="Proteomes" id="UP000237246">
    <property type="component" value="Unassembled WGS sequence"/>
</dbReference>
<comment type="caution">
    <text evidence="1">The sequence shown here is derived from an EMBL/GenBank/DDBJ whole genome shotgun (WGS) entry which is preliminary data.</text>
</comment>
<keyword evidence="2" id="KW-1185">Reference proteome</keyword>